<name>A0A5D0UMX9_9ACTN</name>
<dbReference type="Proteomes" id="UP000322634">
    <property type="component" value="Unassembled WGS sequence"/>
</dbReference>
<keyword evidence="3" id="KW-1185">Reference proteome</keyword>
<dbReference type="AlphaFoldDB" id="A0A5D0UMX9"/>
<accession>A0A5D0UMX9</accession>
<organism evidence="2 3">
    <name type="scientific">Actinomadura syzygii</name>
    <dbReference type="NCBI Taxonomy" id="1427538"/>
    <lineage>
        <taxon>Bacteria</taxon>
        <taxon>Bacillati</taxon>
        <taxon>Actinomycetota</taxon>
        <taxon>Actinomycetes</taxon>
        <taxon>Streptosporangiales</taxon>
        <taxon>Thermomonosporaceae</taxon>
        <taxon>Actinomadura</taxon>
    </lineage>
</organism>
<dbReference type="Gene3D" id="1.10.700.10">
    <property type="entry name" value="Dioxygenase LigAB, LigA subunit"/>
    <property type="match status" value="1"/>
</dbReference>
<dbReference type="SUPFAM" id="SSF48076">
    <property type="entry name" value="LigA subunit of an aromatic-ring-opening dioxygenase LigAB"/>
    <property type="match status" value="1"/>
</dbReference>
<dbReference type="InterPro" id="IPR036622">
    <property type="entry name" value="LigA_sf"/>
</dbReference>
<dbReference type="EMBL" id="VSFF01000001">
    <property type="protein sequence ID" value="TYC18965.1"/>
    <property type="molecule type" value="Genomic_DNA"/>
</dbReference>
<evidence type="ECO:0000313" key="2">
    <source>
        <dbReference type="EMBL" id="TYC18965.1"/>
    </source>
</evidence>
<feature type="region of interest" description="Disordered" evidence="1">
    <location>
        <begin position="1"/>
        <end position="27"/>
    </location>
</feature>
<comment type="caution">
    <text evidence="2">The sequence shown here is derived from an EMBL/GenBank/DDBJ whole genome shotgun (WGS) entry which is preliminary data.</text>
</comment>
<proteinExistence type="predicted"/>
<feature type="compositionally biased region" description="Basic residues" evidence="1">
    <location>
        <begin position="1"/>
        <end position="17"/>
    </location>
</feature>
<protein>
    <submittedName>
        <fullName evidence="2">Uncharacterized protein</fullName>
    </submittedName>
</protein>
<sequence length="140" mass="16060">MASRPHHPERRTPRLRQLRPLGPTRTPGRLHISRKRLRKAPAVSKEGVEKALYDLNVDRRAREAFTAEPDRFAARYRLTGDELALLTERDVRGLAARGANPMLVWGFWLMLPPEGERGTPAYLARMRSDTPRMHDTKGED</sequence>
<gene>
    <name evidence="2" type="ORF">FXF65_02205</name>
</gene>
<evidence type="ECO:0000313" key="3">
    <source>
        <dbReference type="Proteomes" id="UP000322634"/>
    </source>
</evidence>
<feature type="compositionally biased region" description="Low complexity" evidence="1">
    <location>
        <begin position="18"/>
        <end position="27"/>
    </location>
</feature>
<evidence type="ECO:0000256" key="1">
    <source>
        <dbReference type="SAM" id="MobiDB-lite"/>
    </source>
</evidence>
<reference evidence="2 3" key="1">
    <citation type="submission" date="2019-08" db="EMBL/GenBank/DDBJ databases">
        <title>Actinomadura sp. nov. CYP1-5 isolated from mountain soil.</title>
        <authorList>
            <person name="Songsumanus A."/>
            <person name="Kuncharoen N."/>
            <person name="Kudo T."/>
            <person name="Yuki M."/>
            <person name="Igarashi Y."/>
            <person name="Tanasupawat S."/>
        </authorList>
    </citation>
    <scope>NUCLEOTIDE SEQUENCE [LARGE SCALE GENOMIC DNA]</scope>
    <source>
        <strain evidence="2 3">GKU157</strain>
    </source>
</reference>
<dbReference type="OrthoDB" id="3478734at2"/>